<dbReference type="InterPro" id="IPR036396">
    <property type="entry name" value="Cyt_P450_sf"/>
</dbReference>
<dbReference type="PANTHER" id="PTHR24305:SF232">
    <property type="entry name" value="P450, PUTATIVE (EUROFUNG)-RELATED"/>
    <property type="match status" value="1"/>
</dbReference>
<dbReference type="Gene3D" id="1.10.630.10">
    <property type="entry name" value="Cytochrome P450"/>
    <property type="match status" value="2"/>
</dbReference>
<organism evidence="7 8">
    <name type="scientific">Polychaeton citri CBS 116435</name>
    <dbReference type="NCBI Taxonomy" id="1314669"/>
    <lineage>
        <taxon>Eukaryota</taxon>
        <taxon>Fungi</taxon>
        <taxon>Dikarya</taxon>
        <taxon>Ascomycota</taxon>
        <taxon>Pezizomycotina</taxon>
        <taxon>Dothideomycetes</taxon>
        <taxon>Dothideomycetidae</taxon>
        <taxon>Capnodiales</taxon>
        <taxon>Capnodiaceae</taxon>
        <taxon>Polychaeton</taxon>
    </lineage>
</organism>
<keyword evidence="5" id="KW-0349">Heme</keyword>
<name>A0A9P4Q4Z1_9PEZI</name>
<evidence type="ECO:0000256" key="5">
    <source>
        <dbReference type="PIRSR" id="PIRSR602401-1"/>
    </source>
</evidence>
<protein>
    <submittedName>
        <fullName evidence="7">Cytochrome P450</fullName>
    </submittedName>
</protein>
<dbReference type="OrthoDB" id="3934656at2759"/>
<dbReference type="InterPro" id="IPR050121">
    <property type="entry name" value="Cytochrome_P450_monoxygenase"/>
</dbReference>
<gene>
    <name evidence="7" type="ORF">K431DRAFT_340621</name>
</gene>
<evidence type="ECO:0000256" key="2">
    <source>
        <dbReference type="ARBA" id="ARBA00010617"/>
    </source>
</evidence>
<dbReference type="GO" id="GO:0016705">
    <property type="term" value="F:oxidoreductase activity, acting on paired donors, with incorporation or reduction of molecular oxygen"/>
    <property type="evidence" value="ECO:0007669"/>
    <property type="project" value="InterPro"/>
</dbReference>
<dbReference type="PANTHER" id="PTHR24305">
    <property type="entry name" value="CYTOCHROME P450"/>
    <property type="match status" value="1"/>
</dbReference>
<comment type="similarity">
    <text evidence="2">Belongs to the cytochrome P450 family.</text>
</comment>
<dbReference type="PRINTS" id="PR00463">
    <property type="entry name" value="EP450I"/>
</dbReference>
<dbReference type="InterPro" id="IPR002401">
    <property type="entry name" value="Cyt_P450_E_grp-I"/>
</dbReference>
<dbReference type="EMBL" id="MU003823">
    <property type="protein sequence ID" value="KAF2718536.1"/>
    <property type="molecule type" value="Genomic_DNA"/>
</dbReference>
<dbReference type="SUPFAM" id="SSF48264">
    <property type="entry name" value="Cytochrome P450"/>
    <property type="match status" value="1"/>
</dbReference>
<sequence length="435" mass="49491">MWPLYSVVLAIFAYCFYNRYLHPLAHILGHLFATISPIWLAWQSWNKRRPRLDLELHRRYGSVVRIKPNELMFSNPGYFGQVYGAGTKFTKGRRYEAPTDRTIKGGYDKLDLLTEMDLQKLRLQNRYAGPIYSVNNAERHEGQPLDFYHEVELFGVDLMTNLSFAHPFGSVQAGSDGGHMAGMPRMWRWWIWIGCIPWLNEVDKVYAPWAHVFLKQGLAMTNEGAGVDTMSWTFTTSLVGIAQNPEVYARVKAELSHVLEEGLIVIGKAPAYEAAVQLKYVQACIHQAIRLWPNIAISLPRVVPEPGMEIDGHSIPAGMEVGIGAKKLGQSTDIFGPETEKLRPERWSEASKTVWNDMESRNLGFGGPSRKCPGMHFAWVTLTKVLTAFLLEFDVKVLNKLDGKPGPGGNMWKEYDTFVTWWEGVEIELREATWR</sequence>
<evidence type="ECO:0000256" key="6">
    <source>
        <dbReference type="SAM" id="Phobius"/>
    </source>
</evidence>
<proteinExistence type="inferred from homology"/>
<reference evidence="7" key="1">
    <citation type="journal article" date="2020" name="Stud. Mycol.">
        <title>101 Dothideomycetes genomes: a test case for predicting lifestyles and emergence of pathogens.</title>
        <authorList>
            <person name="Haridas S."/>
            <person name="Albert R."/>
            <person name="Binder M."/>
            <person name="Bloem J."/>
            <person name="Labutti K."/>
            <person name="Salamov A."/>
            <person name="Andreopoulos B."/>
            <person name="Baker S."/>
            <person name="Barry K."/>
            <person name="Bills G."/>
            <person name="Bluhm B."/>
            <person name="Cannon C."/>
            <person name="Castanera R."/>
            <person name="Culley D."/>
            <person name="Daum C."/>
            <person name="Ezra D."/>
            <person name="Gonzalez J."/>
            <person name="Henrissat B."/>
            <person name="Kuo A."/>
            <person name="Liang C."/>
            <person name="Lipzen A."/>
            <person name="Lutzoni F."/>
            <person name="Magnuson J."/>
            <person name="Mondo S."/>
            <person name="Nolan M."/>
            <person name="Ohm R."/>
            <person name="Pangilinan J."/>
            <person name="Park H.-J."/>
            <person name="Ramirez L."/>
            <person name="Alfaro M."/>
            <person name="Sun H."/>
            <person name="Tritt A."/>
            <person name="Yoshinaga Y."/>
            <person name="Zwiers L.-H."/>
            <person name="Turgeon B."/>
            <person name="Goodwin S."/>
            <person name="Spatafora J."/>
            <person name="Crous P."/>
            <person name="Grigoriev I."/>
        </authorList>
    </citation>
    <scope>NUCLEOTIDE SEQUENCE</scope>
    <source>
        <strain evidence="7">CBS 116435</strain>
    </source>
</reference>
<evidence type="ECO:0000256" key="1">
    <source>
        <dbReference type="ARBA" id="ARBA00001971"/>
    </source>
</evidence>
<evidence type="ECO:0000256" key="3">
    <source>
        <dbReference type="ARBA" id="ARBA00022723"/>
    </source>
</evidence>
<dbReference type="GO" id="GO:0005506">
    <property type="term" value="F:iron ion binding"/>
    <property type="evidence" value="ECO:0007669"/>
    <property type="project" value="InterPro"/>
</dbReference>
<evidence type="ECO:0000256" key="4">
    <source>
        <dbReference type="ARBA" id="ARBA00023004"/>
    </source>
</evidence>
<feature type="binding site" description="axial binding residue" evidence="5">
    <location>
        <position position="372"/>
    </location>
    <ligand>
        <name>heme</name>
        <dbReference type="ChEBI" id="CHEBI:30413"/>
    </ligand>
    <ligandPart>
        <name>Fe</name>
        <dbReference type="ChEBI" id="CHEBI:18248"/>
    </ligandPart>
</feature>
<comment type="cofactor">
    <cofactor evidence="1 5">
        <name>heme</name>
        <dbReference type="ChEBI" id="CHEBI:30413"/>
    </cofactor>
</comment>
<dbReference type="GO" id="GO:0004497">
    <property type="term" value="F:monooxygenase activity"/>
    <property type="evidence" value="ECO:0007669"/>
    <property type="project" value="InterPro"/>
</dbReference>
<keyword evidence="4 5" id="KW-0408">Iron</keyword>
<keyword evidence="6" id="KW-0812">Transmembrane</keyword>
<dbReference type="AlphaFoldDB" id="A0A9P4Q4Z1"/>
<dbReference type="InterPro" id="IPR001128">
    <property type="entry name" value="Cyt_P450"/>
</dbReference>
<evidence type="ECO:0000313" key="8">
    <source>
        <dbReference type="Proteomes" id="UP000799441"/>
    </source>
</evidence>
<keyword evidence="3 5" id="KW-0479">Metal-binding</keyword>
<dbReference type="GO" id="GO:0020037">
    <property type="term" value="F:heme binding"/>
    <property type="evidence" value="ECO:0007669"/>
    <property type="project" value="InterPro"/>
</dbReference>
<keyword evidence="8" id="KW-1185">Reference proteome</keyword>
<accession>A0A9P4Q4Z1</accession>
<comment type="caution">
    <text evidence="7">The sequence shown here is derived from an EMBL/GenBank/DDBJ whole genome shotgun (WGS) entry which is preliminary data.</text>
</comment>
<feature type="transmembrane region" description="Helical" evidence="6">
    <location>
        <begin position="20"/>
        <end position="42"/>
    </location>
</feature>
<dbReference type="Pfam" id="PF00067">
    <property type="entry name" value="p450"/>
    <property type="match status" value="1"/>
</dbReference>
<evidence type="ECO:0000313" key="7">
    <source>
        <dbReference type="EMBL" id="KAF2718536.1"/>
    </source>
</evidence>
<dbReference type="Proteomes" id="UP000799441">
    <property type="component" value="Unassembled WGS sequence"/>
</dbReference>
<keyword evidence="6" id="KW-1133">Transmembrane helix</keyword>
<keyword evidence="6" id="KW-0472">Membrane</keyword>